<keyword evidence="4 6" id="KW-0472">Membrane</keyword>
<gene>
    <name evidence="8 10" type="primary">Tmem235</name>
    <name evidence="10" type="synonym">LOC688285</name>
</gene>
<dbReference type="GeneTree" id="ENSGT00390000011615"/>
<dbReference type="Ensembl" id="ENSRNOT00000074369.3">
    <property type="protein sequence ID" value="ENSRNOP00000064212.1"/>
    <property type="gene ID" value="ENSRNOG00000048231.3"/>
</dbReference>
<evidence type="ECO:0000313" key="8">
    <source>
        <dbReference type="Ensembl" id="ENSRNOP00000064212.1"/>
    </source>
</evidence>
<dbReference type="OMA" id="LWRTCEG"/>
<organism evidence="8 9">
    <name type="scientific">Rattus norvegicus</name>
    <name type="common">Rat</name>
    <dbReference type="NCBI Taxonomy" id="10116"/>
    <lineage>
        <taxon>Eukaryota</taxon>
        <taxon>Metazoa</taxon>
        <taxon>Chordata</taxon>
        <taxon>Craniata</taxon>
        <taxon>Vertebrata</taxon>
        <taxon>Euteleostomi</taxon>
        <taxon>Mammalia</taxon>
        <taxon>Eutheria</taxon>
        <taxon>Euarchontoglires</taxon>
        <taxon>Glires</taxon>
        <taxon>Rodentia</taxon>
        <taxon>Myomorpha</taxon>
        <taxon>Muroidea</taxon>
        <taxon>Muridae</taxon>
        <taxon>Murinae</taxon>
        <taxon>Rattus</taxon>
    </lineage>
</organism>
<evidence type="ECO:0000256" key="4">
    <source>
        <dbReference type="ARBA" id="ARBA00023136"/>
    </source>
</evidence>
<dbReference type="PANTHER" id="PTHR20516">
    <property type="entry name" value="TRANSMEMBRANE PROTEIN 114/235 FAMILY MEMBER"/>
    <property type="match status" value="1"/>
</dbReference>
<evidence type="ECO:0000256" key="2">
    <source>
        <dbReference type="ARBA" id="ARBA00022692"/>
    </source>
</evidence>
<feature type="signal peptide" evidence="7">
    <location>
        <begin position="1"/>
        <end position="27"/>
    </location>
</feature>
<dbReference type="Bgee" id="ENSRNOG00000048231">
    <property type="expression patterns" value="Expressed in thymus and 6 other cell types or tissues"/>
</dbReference>
<dbReference type="PRINTS" id="PR01077">
    <property type="entry name" value="CLAUDIN"/>
</dbReference>
<evidence type="ECO:0000256" key="5">
    <source>
        <dbReference type="ARBA" id="ARBA00023180"/>
    </source>
</evidence>
<feature type="transmembrane region" description="Helical" evidence="6">
    <location>
        <begin position="126"/>
        <end position="148"/>
    </location>
</feature>
<protein>
    <submittedName>
        <fullName evidence="8">Transmembrane protein 235</fullName>
    </submittedName>
</protein>
<dbReference type="OrthoDB" id="9626630at2759"/>
<name>M0R4D0_RAT</name>
<dbReference type="InParanoid" id="M0R4D0"/>
<dbReference type="GO" id="GO:0005737">
    <property type="term" value="C:cytoplasm"/>
    <property type="evidence" value="ECO:0000266"/>
    <property type="project" value="RGD"/>
</dbReference>
<accession>M0R4D0</accession>
<dbReference type="PANTHER" id="PTHR20516:SF1">
    <property type="entry name" value="TRANSMEMBRANE PROTEIN 235"/>
    <property type="match status" value="1"/>
</dbReference>
<comment type="subcellular location">
    <subcellularLocation>
        <location evidence="1">Membrane</location>
        <topology evidence="1">Multi-pass membrane protein</topology>
    </subcellularLocation>
</comment>
<dbReference type="CTD" id="283999"/>
<keyword evidence="3 6" id="KW-1133">Transmembrane helix</keyword>
<dbReference type="SMR" id="M0R4D0"/>
<evidence type="ECO:0000313" key="10">
    <source>
        <dbReference type="RGD" id="1591141"/>
    </source>
</evidence>
<reference evidence="8" key="1">
    <citation type="submission" date="2024-01" db="EMBL/GenBank/DDBJ databases">
        <title>GRCr8: a new rat reference genome assembly contstructed from accurate long reads and long range scaffolding.</title>
        <authorList>
            <person name="Doris P.A."/>
            <person name="Kalbfleisch T."/>
            <person name="Li K."/>
            <person name="Howe K."/>
            <person name="Wood J."/>
        </authorList>
    </citation>
    <scope>NUCLEOTIDE SEQUENCE [LARGE SCALE GENOMIC DNA]</scope>
    <source>
        <strain evidence="8">Brown Norway</strain>
    </source>
</reference>
<dbReference type="FunFam" id="1.20.140.150:FF:000021">
    <property type="entry name" value="Transmembrane protein 114"/>
    <property type="match status" value="1"/>
</dbReference>
<keyword evidence="7" id="KW-0732">Signal</keyword>
<dbReference type="InterPro" id="IPR004031">
    <property type="entry name" value="PMP22/EMP/MP20/Claudin"/>
</dbReference>
<dbReference type="PaxDb" id="10116-ENSRNOP00000064212"/>
<feature type="chain" id="PRO_5004004341" evidence="7">
    <location>
        <begin position="28"/>
        <end position="211"/>
    </location>
</feature>
<evidence type="ECO:0000256" key="7">
    <source>
        <dbReference type="SAM" id="SignalP"/>
    </source>
</evidence>
<dbReference type="eggNOG" id="ENOG502S049">
    <property type="taxonomic scope" value="Eukaryota"/>
</dbReference>
<reference evidence="8" key="2">
    <citation type="submission" date="2025-08" db="UniProtKB">
        <authorList>
            <consortium name="Ensembl"/>
        </authorList>
    </citation>
    <scope>IDENTIFICATION</scope>
    <source>
        <strain evidence="8">Brown Norway</strain>
    </source>
</reference>
<sequence>MALLAALFLSAALGALLSFALLAAAVASDYWYILEVADAGSSGGARLSSHSGLWRTCEGQNSCVPLIDPFASSGLEASPSIQHLLSLHRTVMVVLPLSLILIVCGWVCGLLSSLSQSVPLLLATGCYFLLGGALTLAGLSVYICYSQLAFVEAARLYGLQHVQSVHISFGWSLALAWGSCASEVLSGALLLAAARLLTLSQHPGMPHSVIL</sequence>
<dbReference type="RefSeq" id="NP_001417199.1">
    <property type="nucleotide sequence ID" value="NM_001430270.1"/>
</dbReference>
<dbReference type="GeneID" id="688285"/>
<keyword evidence="5" id="KW-0325">Glycoprotein</keyword>
<dbReference type="Gene3D" id="1.20.140.150">
    <property type="match status" value="1"/>
</dbReference>
<dbReference type="HOGENOM" id="CLU_102991_0_0_1"/>
<dbReference type="InterPro" id="IPR039951">
    <property type="entry name" value="TMEM114/TMEM235"/>
</dbReference>
<feature type="transmembrane region" description="Helical" evidence="6">
    <location>
        <begin position="168"/>
        <end position="192"/>
    </location>
</feature>
<feature type="transmembrane region" description="Helical" evidence="6">
    <location>
        <begin position="93"/>
        <end position="114"/>
    </location>
</feature>
<proteinExistence type="predicted"/>
<dbReference type="RGD" id="1591141">
    <property type="gene designation" value="Tmem235"/>
</dbReference>
<dbReference type="Proteomes" id="UP000002494">
    <property type="component" value="Chromosome 10"/>
</dbReference>
<evidence type="ECO:0000256" key="1">
    <source>
        <dbReference type="ARBA" id="ARBA00004141"/>
    </source>
</evidence>
<evidence type="ECO:0000313" key="9">
    <source>
        <dbReference type="Proteomes" id="UP000002494"/>
    </source>
</evidence>
<evidence type="ECO:0000256" key="3">
    <source>
        <dbReference type="ARBA" id="ARBA00022989"/>
    </source>
</evidence>
<dbReference type="AlphaFoldDB" id="M0R4D0"/>
<reference evidence="8" key="3">
    <citation type="submission" date="2025-09" db="UniProtKB">
        <authorList>
            <consortium name="Ensembl"/>
        </authorList>
    </citation>
    <scope>IDENTIFICATION</scope>
    <source>
        <strain evidence="8">Brown Norway</strain>
    </source>
</reference>
<dbReference type="AGR" id="RGD:1591141"/>
<dbReference type="GO" id="GO:0016324">
    <property type="term" value="C:apical plasma membrane"/>
    <property type="evidence" value="ECO:0000266"/>
    <property type="project" value="RGD"/>
</dbReference>
<dbReference type="Pfam" id="PF13903">
    <property type="entry name" value="Claudin_2"/>
    <property type="match status" value="1"/>
</dbReference>
<evidence type="ECO:0000256" key="6">
    <source>
        <dbReference type="SAM" id="Phobius"/>
    </source>
</evidence>
<keyword evidence="2 6" id="KW-0812">Transmembrane</keyword>
<keyword evidence="9" id="KW-1185">Reference proteome</keyword>